<dbReference type="Gene3D" id="2.40.10.10">
    <property type="entry name" value="Trypsin-like serine proteases"/>
    <property type="match status" value="1"/>
</dbReference>
<dbReference type="SMART" id="SM00020">
    <property type="entry name" value="Tryp_SPc"/>
    <property type="match status" value="1"/>
</dbReference>
<keyword evidence="3" id="KW-0378">Hydrolase</keyword>
<evidence type="ECO:0000256" key="3">
    <source>
        <dbReference type="RuleBase" id="RU363034"/>
    </source>
</evidence>
<dbReference type="GO" id="GO:0004252">
    <property type="term" value="F:serine-type endopeptidase activity"/>
    <property type="evidence" value="ECO:0007669"/>
    <property type="project" value="InterPro"/>
</dbReference>
<dbReference type="InterPro" id="IPR001254">
    <property type="entry name" value="Trypsin_dom"/>
</dbReference>
<keyword evidence="6" id="KW-1185">Reference proteome</keyword>
<dbReference type="EMBL" id="LGRX02027229">
    <property type="protein sequence ID" value="KAK3249653.1"/>
    <property type="molecule type" value="Genomic_DNA"/>
</dbReference>
<dbReference type="PRINTS" id="PR00722">
    <property type="entry name" value="CHYMOTRYPSIN"/>
</dbReference>
<dbReference type="Proteomes" id="UP001190700">
    <property type="component" value="Unassembled WGS sequence"/>
</dbReference>
<dbReference type="PANTHER" id="PTHR24276:SF98">
    <property type="entry name" value="FI18310P1-RELATED"/>
    <property type="match status" value="1"/>
</dbReference>
<gene>
    <name evidence="5" type="ORF">CYMTET_40933</name>
</gene>
<dbReference type="AlphaFoldDB" id="A0AAE0F2R5"/>
<dbReference type="InterPro" id="IPR001314">
    <property type="entry name" value="Peptidase_S1A"/>
</dbReference>
<organism evidence="5 6">
    <name type="scientific">Cymbomonas tetramitiformis</name>
    <dbReference type="NCBI Taxonomy" id="36881"/>
    <lineage>
        <taxon>Eukaryota</taxon>
        <taxon>Viridiplantae</taxon>
        <taxon>Chlorophyta</taxon>
        <taxon>Pyramimonadophyceae</taxon>
        <taxon>Pyramimonadales</taxon>
        <taxon>Pyramimonadaceae</taxon>
        <taxon>Cymbomonas</taxon>
    </lineage>
</organism>
<dbReference type="InterPro" id="IPR018114">
    <property type="entry name" value="TRYPSIN_HIS"/>
</dbReference>
<evidence type="ECO:0000313" key="5">
    <source>
        <dbReference type="EMBL" id="KAK3249653.1"/>
    </source>
</evidence>
<dbReference type="PROSITE" id="PS50240">
    <property type="entry name" value="TRYPSIN_DOM"/>
    <property type="match status" value="1"/>
</dbReference>
<dbReference type="Pfam" id="PF00089">
    <property type="entry name" value="Trypsin"/>
    <property type="match status" value="2"/>
</dbReference>
<keyword evidence="2" id="KW-1015">Disulfide bond</keyword>
<keyword evidence="3" id="KW-0720">Serine protease</keyword>
<evidence type="ECO:0000256" key="2">
    <source>
        <dbReference type="ARBA" id="ARBA00023157"/>
    </source>
</evidence>
<comment type="similarity">
    <text evidence="1">Belongs to the peptidase S1 family.</text>
</comment>
<dbReference type="GO" id="GO:0006508">
    <property type="term" value="P:proteolysis"/>
    <property type="evidence" value="ECO:0007669"/>
    <property type="project" value="UniProtKB-KW"/>
</dbReference>
<sequence>MQGELKTQVTNPDGGIYSLVKYGTCYSIYHSYAHHVNFSNLSYTMQLTDELRMGYHVFTVDGVVVHSGHYFVNTVDEKITAIPFAPLQRSDTCVVTDASTDTQGRRLIAGGTEVANGKAYRFMGSITDARRNHICGGTLVASDKLLTAAHCFSQTVEGWPYYMKPVCNNDCAYNDAHRARNSICDDVSDDGEGYCKLGSDCDDCGVYVSNNTCANGLHQVTLGTVDIDAYASNACAEVIPLKSVDGYPTYAATSGEGSNLKYFSLHDMAIITLAGGSGYSPIALYTGNVTNLIGASVVALGWGHTYQGGVTVDNLRSVSGTVQCVGNACYQNQHDGCYSSNIDHSNNNELCVRYGIDDVGGACKGDSGGPVVLIGDELLLVGVVSYMKGTCGSSDARYYAMNVADPEHADWLRSFQL</sequence>
<evidence type="ECO:0000313" key="6">
    <source>
        <dbReference type="Proteomes" id="UP001190700"/>
    </source>
</evidence>
<proteinExistence type="inferred from homology"/>
<keyword evidence="3" id="KW-0645">Protease</keyword>
<dbReference type="InterPro" id="IPR033116">
    <property type="entry name" value="TRYPSIN_SER"/>
</dbReference>
<dbReference type="PROSITE" id="PS00135">
    <property type="entry name" value="TRYPSIN_SER"/>
    <property type="match status" value="1"/>
</dbReference>
<reference evidence="5 6" key="1">
    <citation type="journal article" date="2015" name="Genome Biol. Evol.">
        <title>Comparative Genomics of a Bacterivorous Green Alga Reveals Evolutionary Causalities and Consequences of Phago-Mixotrophic Mode of Nutrition.</title>
        <authorList>
            <person name="Burns J.A."/>
            <person name="Paasch A."/>
            <person name="Narechania A."/>
            <person name="Kim E."/>
        </authorList>
    </citation>
    <scope>NUCLEOTIDE SEQUENCE [LARGE SCALE GENOMIC DNA]</scope>
    <source>
        <strain evidence="5 6">PLY_AMNH</strain>
    </source>
</reference>
<name>A0AAE0F2R5_9CHLO</name>
<dbReference type="PROSITE" id="PS00134">
    <property type="entry name" value="TRYPSIN_HIS"/>
    <property type="match status" value="1"/>
</dbReference>
<evidence type="ECO:0000259" key="4">
    <source>
        <dbReference type="PROSITE" id="PS50240"/>
    </source>
</evidence>
<comment type="caution">
    <text evidence="5">The sequence shown here is derived from an EMBL/GenBank/DDBJ whole genome shotgun (WGS) entry which is preliminary data.</text>
</comment>
<feature type="domain" description="Peptidase S1" evidence="4">
    <location>
        <begin position="108"/>
        <end position="417"/>
    </location>
</feature>
<dbReference type="InterPro" id="IPR043504">
    <property type="entry name" value="Peptidase_S1_PA_chymotrypsin"/>
</dbReference>
<dbReference type="InterPro" id="IPR050430">
    <property type="entry name" value="Peptidase_S1"/>
</dbReference>
<protein>
    <recommendedName>
        <fullName evidence="4">Peptidase S1 domain-containing protein</fullName>
    </recommendedName>
</protein>
<dbReference type="PANTHER" id="PTHR24276">
    <property type="entry name" value="POLYSERASE-RELATED"/>
    <property type="match status" value="1"/>
</dbReference>
<evidence type="ECO:0000256" key="1">
    <source>
        <dbReference type="ARBA" id="ARBA00007664"/>
    </source>
</evidence>
<dbReference type="InterPro" id="IPR009003">
    <property type="entry name" value="Peptidase_S1_PA"/>
</dbReference>
<dbReference type="SUPFAM" id="SSF50494">
    <property type="entry name" value="Trypsin-like serine proteases"/>
    <property type="match status" value="1"/>
</dbReference>
<accession>A0AAE0F2R5</accession>